<keyword evidence="3" id="KW-1185">Reference proteome</keyword>
<evidence type="ECO:0000313" key="3">
    <source>
        <dbReference type="Proteomes" id="UP000307756"/>
    </source>
</evidence>
<feature type="transmembrane region" description="Helical" evidence="1">
    <location>
        <begin position="34"/>
        <end position="53"/>
    </location>
</feature>
<keyword evidence="1" id="KW-0472">Membrane</keyword>
<protein>
    <submittedName>
        <fullName evidence="2">Uncharacterized protein</fullName>
    </submittedName>
</protein>
<comment type="caution">
    <text evidence="2">The sequence shown here is derived from an EMBL/GenBank/DDBJ whole genome shotgun (WGS) entry which is preliminary data.</text>
</comment>
<organism evidence="2 3">
    <name type="scientific">Robertmurraya kyonggiensis</name>
    <dbReference type="NCBI Taxonomy" id="1037680"/>
    <lineage>
        <taxon>Bacteria</taxon>
        <taxon>Bacillati</taxon>
        <taxon>Bacillota</taxon>
        <taxon>Bacilli</taxon>
        <taxon>Bacillales</taxon>
        <taxon>Bacillaceae</taxon>
        <taxon>Robertmurraya</taxon>
    </lineage>
</organism>
<evidence type="ECO:0000256" key="1">
    <source>
        <dbReference type="SAM" id="Phobius"/>
    </source>
</evidence>
<feature type="transmembrane region" description="Helical" evidence="1">
    <location>
        <begin position="65"/>
        <end position="89"/>
    </location>
</feature>
<dbReference type="AlphaFoldDB" id="A0A4U1DCG4"/>
<sequence>MKFTWFVTVLLIFNFIFMIPLFEELKDASDPNAGYFTMIFTPIISIVSCILILGKLRKGIDRKGILIMILTLNVLILLFLVTLFIYGVLIMI</sequence>
<dbReference type="RefSeq" id="WP_136830065.1">
    <property type="nucleotide sequence ID" value="NZ_SWBM01000001.1"/>
</dbReference>
<dbReference type="OrthoDB" id="2429059at2"/>
<proteinExistence type="predicted"/>
<name>A0A4U1DCG4_9BACI</name>
<dbReference type="EMBL" id="SWBM01000001">
    <property type="protein sequence ID" value="TKC19176.1"/>
    <property type="molecule type" value="Genomic_DNA"/>
</dbReference>
<accession>A0A4U1DCG4</accession>
<gene>
    <name evidence="2" type="ORF">FA727_06440</name>
</gene>
<evidence type="ECO:0000313" key="2">
    <source>
        <dbReference type="EMBL" id="TKC19176.1"/>
    </source>
</evidence>
<keyword evidence="1" id="KW-1133">Transmembrane helix</keyword>
<dbReference type="Proteomes" id="UP000307756">
    <property type="component" value="Unassembled WGS sequence"/>
</dbReference>
<reference evidence="2 3" key="1">
    <citation type="journal article" date="2011" name="J. Microbiol.">
        <title>Bacillus kyonggiensis sp. nov., isolated from soil of a lettuce field.</title>
        <authorList>
            <person name="Dong K."/>
            <person name="Lee S."/>
        </authorList>
    </citation>
    <scope>NUCLEOTIDE SEQUENCE [LARGE SCALE GENOMIC DNA]</scope>
    <source>
        <strain evidence="2 3">NB22</strain>
    </source>
</reference>
<keyword evidence="1" id="KW-0812">Transmembrane</keyword>
<feature type="transmembrane region" description="Helical" evidence="1">
    <location>
        <begin position="5"/>
        <end position="22"/>
    </location>
</feature>